<keyword evidence="5 8" id="KW-0812">Transmembrane</keyword>
<evidence type="ECO:0000259" key="9">
    <source>
        <dbReference type="PROSITE" id="PS51202"/>
    </source>
</evidence>
<evidence type="ECO:0000256" key="4">
    <source>
        <dbReference type="ARBA" id="ARBA00022475"/>
    </source>
</evidence>
<dbReference type="NCBIfam" id="TIGR01625">
    <property type="entry name" value="YidE_YbjL_dupl"/>
    <property type="match status" value="1"/>
</dbReference>
<dbReference type="PANTHER" id="PTHR30445:SF10">
    <property type="entry name" value="TRANSPORT PROTEIN YBJL-RELATED"/>
    <property type="match status" value="1"/>
</dbReference>
<evidence type="ECO:0000256" key="5">
    <source>
        <dbReference type="ARBA" id="ARBA00022692"/>
    </source>
</evidence>
<feature type="transmembrane region" description="Helical" evidence="8">
    <location>
        <begin position="504"/>
        <end position="525"/>
    </location>
</feature>
<gene>
    <name evidence="10" type="ORF">ACE1CA_31955</name>
</gene>
<dbReference type="InterPro" id="IPR006037">
    <property type="entry name" value="RCK_C"/>
</dbReference>
<dbReference type="Pfam" id="PF06826">
    <property type="entry name" value="Asp-Al_Ex"/>
    <property type="match status" value="2"/>
</dbReference>
<dbReference type="PROSITE" id="PS51202">
    <property type="entry name" value="RCK_C"/>
    <property type="match status" value="1"/>
</dbReference>
<evidence type="ECO:0000256" key="2">
    <source>
        <dbReference type="ARBA" id="ARBA00009854"/>
    </source>
</evidence>
<evidence type="ECO:0000313" key="11">
    <source>
        <dbReference type="Proteomes" id="UP001576780"/>
    </source>
</evidence>
<protein>
    <submittedName>
        <fullName evidence="10">Aspartate:alanine exchanger family transporter</fullName>
    </submittedName>
</protein>
<dbReference type="Gene3D" id="3.30.70.1450">
    <property type="entry name" value="Regulator of K+ conductance, C-terminal domain"/>
    <property type="match status" value="1"/>
</dbReference>
<feature type="transmembrane region" description="Helical" evidence="8">
    <location>
        <begin position="66"/>
        <end position="86"/>
    </location>
</feature>
<keyword evidence="6 8" id="KW-1133">Transmembrane helix</keyword>
<dbReference type="Pfam" id="PF02080">
    <property type="entry name" value="TrkA_C"/>
    <property type="match status" value="1"/>
</dbReference>
<evidence type="ECO:0000256" key="1">
    <source>
        <dbReference type="ARBA" id="ARBA00004651"/>
    </source>
</evidence>
<evidence type="ECO:0000256" key="6">
    <source>
        <dbReference type="ARBA" id="ARBA00022989"/>
    </source>
</evidence>
<feature type="transmembrane region" description="Helical" evidence="8">
    <location>
        <begin position="383"/>
        <end position="401"/>
    </location>
</feature>
<feature type="domain" description="RCK C-terminal" evidence="9">
    <location>
        <begin position="289"/>
        <end position="373"/>
    </location>
</feature>
<sequence>MVLDILIVIKNNPQLLLFVLLALAYLFGKIKIAGLEIGSGCGMLIASTIFGHFGYRLYSGTGDTGFLFFLYAVAFQAGPAFFSVVLGEATKYIALAAIATLVAVILTLIFDLIFNFQVGTAVGLFGGSLTTPPGLAAALEALRSGTVQIPENTTLEQVIKNVNVSYALSYLFGLIVVVLFFRSMPKWLRFDLHEESVKAAKEKNVSEEDKDQPLHSSVLRFRAYAVTNPEVLGKTIAEIEQITQSSVQIFKRNGVLIPIQQEIKLQLSDRLSLASTLEQQEKIHNLLGSEVADLDLLAVKMATYEITVTKSELSGKSVREIGITNLYGCYLNKVTRTGIDLIANPDLKISKGDVLTVSGLQVRLDELVKAIGFVERNANQTDLLTFAGGVIAGFLIGQISIKIGGIAIGLGTAGGLLLMGILLGYLRSIHPTFGRMPSATIWICKELGLLLFLAETGIKAGQGIVPALSSPIGIIIVLCSLVISTAPIIVGYIYGIYILKMNPALLLGALTGAVTCTPAMSAISADARSSIPAVGYAGTYVFAAILCTIAGSLMAGL</sequence>
<dbReference type="InterPro" id="IPR036721">
    <property type="entry name" value="RCK_C_sf"/>
</dbReference>
<evidence type="ECO:0000256" key="8">
    <source>
        <dbReference type="SAM" id="Phobius"/>
    </source>
</evidence>
<feature type="transmembrane region" description="Helical" evidence="8">
    <location>
        <begin position="164"/>
        <end position="181"/>
    </location>
</feature>
<comment type="caution">
    <text evidence="10">The sequence shown here is derived from an EMBL/GenBank/DDBJ whole genome shotgun (WGS) entry which is preliminary data.</text>
</comment>
<dbReference type="InterPro" id="IPR050144">
    <property type="entry name" value="AAE_transporter"/>
</dbReference>
<evidence type="ECO:0000256" key="7">
    <source>
        <dbReference type="ARBA" id="ARBA00023136"/>
    </source>
</evidence>
<feature type="transmembrane region" description="Helical" evidence="8">
    <location>
        <begin position="447"/>
        <end position="468"/>
    </location>
</feature>
<evidence type="ECO:0000313" key="10">
    <source>
        <dbReference type="EMBL" id="MFB2839130.1"/>
    </source>
</evidence>
<feature type="transmembrane region" description="Helical" evidence="8">
    <location>
        <begin position="474"/>
        <end position="497"/>
    </location>
</feature>
<dbReference type="RefSeq" id="WP_413281418.1">
    <property type="nucleotide sequence ID" value="NZ_JBHFNT010000296.1"/>
</dbReference>
<feature type="transmembrane region" description="Helical" evidence="8">
    <location>
        <begin position="12"/>
        <end position="28"/>
    </location>
</feature>
<comment type="similarity">
    <text evidence="2">Belongs to the AAE transporter (TC 2.A.81) family.</text>
</comment>
<feature type="transmembrane region" description="Helical" evidence="8">
    <location>
        <begin position="537"/>
        <end position="556"/>
    </location>
</feature>
<keyword evidence="4" id="KW-1003">Cell membrane</keyword>
<reference evidence="10 11" key="1">
    <citation type="submission" date="2024-09" db="EMBL/GenBank/DDBJ databases">
        <title>Floridaenema gen nov. (Aerosakkonemataceae, Aerosakkonematales ord. nov., Cyanobacteria) from benthic tropical and subtropical fresh waters, with the description of four new species.</title>
        <authorList>
            <person name="Moretto J.A."/>
            <person name="Berthold D.E."/>
            <person name="Lefler F.W."/>
            <person name="Huang I.-S."/>
            <person name="Laughinghouse H. IV."/>
        </authorList>
    </citation>
    <scope>NUCLEOTIDE SEQUENCE [LARGE SCALE GENOMIC DNA]</scope>
    <source>
        <strain evidence="10 11">BLCC-F167</strain>
    </source>
</reference>
<feature type="transmembrane region" description="Helical" evidence="8">
    <location>
        <begin position="93"/>
        <end position="114"/>
    </location>
</feature>
<dbReference type="EMBL" id="JBHFNT010000296">
    <property type="protein sequence ID" value="MFB2839130.1"/>
    <property type="molecule type" value="Genomic_DNA"/>
</dbReference>
<organism evidence="10 11">
    <name type="scientific">Floridaenema evergladense BLCC-F167</name>
    <dbReference type="NCBI Taxonomy" id="3153639"/>
    <lineage>
        <taxon>Bacteria</taxon>
        <taxon>Bacillati</taxon>
        <taxon>Cyanobacteriota</taxon>
        <taxon>Cyanophyceae</taxon>
        <taxon>Oscillatoriophycideae</taxon>
        <taxon>Aerosakkonematales</taxon>
        <taxon>Aerosakkonemataceae</taxon>
        <taxon>Floridanema</taxon>
        <taxon>Floridanema evergladense</taxon>
    </lineage>
</organism>
<dbReference type="SUPFAM" id="SSF116726">
    <property type="entry name" value="TrkA C-terminal domain-like"/>
    <property type="match status" value="2"/>
</dbReference>
<proteinExistence type="inferred from homology"/>
<comment type="subcellular location">
    <subcellularLocation>
        <location evidence="1">Cell membrane</location>
        <topology evidence="1">Multi-pass membrane protein</topology>
    </subcellularLocation>
</comment>
<keyword evidence="11" id="KW-1185">Reference proteome</keyword>
<keyword evidence="7 8" id="KW-0472">Membrane</keyword>
<feature type="transmembrane region" description="Helical" evidence="8">
    <location>
        <begin position="407"/>
        <end position="426"/>
    </location>
</feature>
<dbReference type="PANTHER" id="PTHR30445">
    <property type="entry name" value="K(+)_H(+) ANTIPORTER SUBUNIT KHTT"/>
    <property type="match status" value="1"/>
</dbReference>
<accession>A0ABV4WVP4</accession>
<name>A0ABV4WVP4_9CYAN</name>
<evidence type="ECO:0000256" key="3">
    <source>
        <dbReference type="ARBA" id="ARBA00022448"/>
    </source>
</evidence>
<feature type="transmembrane region" description="Helical" evidence="8">
    <location>
        <begin position="35"/>
        <end position="54"/>
    </location>
</feature>
<dbReference type="InterPro" id="IPR006512">
    <property type="entry name" value="YidE_YbjL"/>
</dbReference>
<keyword evidence="3" id="KW-0813">Transport</keyword>
<dbReference type="Proteomes" id="UP001576780">
    <property type="component" value="Unassembled WGS sequence"/>
</dbReference>